<dbReference type="EMBL" id="CAADFZ010000114">
    <property type="protein sequence ID" value="VFK66875.1"/>
    <property type="molecule type" value="Genomic_DNA"/>
</dbReference>
<protein>
    <submittedName>
        <fullName evidence="2">Uncharacterized protein</fullName>
    </submittedName>
</protein>
<proteinExistence type="predicted"/>
<dbReference type="EMBL" id="CAADGD010000107">
    <property type="protein sequence ID" value="VFK72304.1"/>
    <property type="molecule type" value="Genomic_DNA"/>
</dbReference>
<gene>
    <name evidence="1" type="ORF">BECKUNK1418G_GA0071005_11141</name>
    <name evidence="2" type="ORF">BECKUNK1418H_GA0071006_11071</name>
</gene>
<evidence type="ECO:0000313" key="2">
    <source>
        <dbReference type="EMBL" id="VFK72304.1"/>
    </source>
</evidence>
<name>A0A451B204_9GAMM</name>
<reference evidence="2" key="1">
    <citation type="submission" date="2019-02" db="EMBL/GenBank/DDBJ databases">
        <authorList>
            <person name="Gruber-Vodicka R. H."/>
            <person name="Seah K. B. B."/>
        </authorList>
    </citation>
    <scope>NUCLEOTIDE SEQUENCE</scope>
    <source>
        <strain evidence="2">BECK_BY19</strain>
        <strain evidence="1">BECK_BY8</strain>
    </source>
</reference>
<sequence length="70" mass="8154">MSSCTEYLPTDFFDEAKIRNYFPIKPNPAKPEPKIFIYNSFRHSRESGNPVINISLNFLIVLSKIFQITD</sequence>
<evidence type="ECO:0000313" key="1">
    <source>
        <dbReference type="EMBL" id="VFK66875.1"/>
    </source>
</evidence>
<dbReference type="AlphaFoldDB" id="A0A451B204"/>
<accession>A0A451B204</accession>
<organism evidence="2">
    <name type="scientific">Candidatus Kentrum sp. UNK</name>
    <dbReference type="NCBI Taxonomy" id="2126344"/>
    <lineage>
        <taxon>Bacteria</taxon>
        <taxon>Pseudomonadati</taxon>
        <taxon>Pseudomonadota</taxon>
        <taxon>Gammaproteobacteria</taxon>
        <taxon>Candidatus Kentrum</taxon>
    </lineage>
</organism>